<dbReference type="Pfam" id="PF04982">
    <property type="entry name" value="TM_HPP"/>
    <property type="match status" value="1"/>
</dbReference>
<feature type="transmembrane region" description="Helical" evidence="1">
    <location>
        <begin position="50"/>
        <end position="69"/>
    </location>
</feature>
<keyword evidence="1" id="KW-0812">Transmembrane</keyword>
<organism evidence="3 4">
    <name type="scientific">Novosphingobium aerophilum</name>
    <dbReference type="NCBI Taxonomy" id="2839843"/>
    <lineage>
        <taxon>Bacteria</taxon>
        <taxon>Pseudomonadati</taxon>
        <taxon>Pseudomonadota</taxon>
        <taxon>Alphaproteobacteria</taxon>
        <taxon>Sphingomonadales</taxon>
        <taxon>Sphingomonadaceae</taxon>
        <taxon>Novosphingobium</taxon>
    </lineage>
</organism>
<dbReference type="InterPro" id="IPR007065">
    <property type="entry name" value="HPP"/>
</dbReference>
<dbReference type="RefSeq" id="WP_185684020.1">
    <property type="nucleotide sequence ID" value="NZ_JACLAU010000022.1"/>
</dbReference>
<dbReference type="Proteomes" id="UP000520156">
    <property type="component" value="Unassembled WGS sequence"/>
</dbReference>
<dbReference type="EMBL" id="JACLAU010000022">
    <property type="protein sequence ID" value="MBC2652613.1"/>
    <property type="molecule type" value="Genomic_DNA"/>
</dbReference>
<feature type="domain" description="HPP transmembrane region" evidence="2">
    <location>
        <begin position="23"/>
        <end position="165"/>
    </location>
</feature>
<comment type="caution">
    <text evidence="3">The sequence shown here is derived from an EMBL/GenBank/DDBJ whole genome shotgun (WGS) entry which is preliminary data.</text>
</comment>
<dbReference type="AlphaFoldDB" id="A0A7X1F8Y6"/>
<keyword evidence="1" id="KW-0472">Membrane</keyword>
<dbReference type="PANTHER" id="PTHR33741">
    <property type="entry name" value="TRANSMEMBRANE PROTEIN DDB_G0269096-RELATED"/>
    <property type="match status" value="1"/>
</dbReference>
<feature type="transmembrane region" description="Helical" evidence="1">
    <location>
        <begin position="21"/>
        <end position="44"/>
    </location>
</feature>
<dbReference type="InterPro" id="IPR058581">
    <property type="entry name" value="TM_HPP"/>
</dbReference>
<accession>A0A7X1F8Y6</accession>
<dbReference type="PANTHER" id="PTHR33741:SF5">
    <property type="entry name" value="TRANSMEMBRANE PROTEIN DDB_G0269096-RELATED"/>
    <property type="match status" value="1"/>
</dbReference>
<evidence type="ECO:0000256" key="1">
    <source>
        <dbReference type="SAM" id="Phobius"/>
    </source>
</evidence>
<keyword evidence="1" id="KW-1133">Transmembrane helix</keyword>
<reference evidence="3 4" key="1">
    <citation type="submission" date="2020-08" db="EMBL/GenBank/DDBJ databases">
        <title>The genome sequence of Novosphingobium flavum 4Y4.</title>
        <authorList>
            <person name="Liu Y."/>
        </authorList>
    </citation>
    <scope>NUCLEOTIDE SEQUENCE [LARGE SCALE GENOMIC DNA]</scope>
    <source>
        <strain evidence="3 4">4Y4</strain>
    </source>
</reference>
<gene>
    <name evidence="3" type="ORF">H7F49_12955</name>
</gene>
<evidence type="ECO:0000313" key="4">
    <source>
        <dbReference type="Proteomes" id="UP000520156"/>
    </source>
</evidence>
<evidence type="ECO:0000313" key="3">
    <source>
        <dbReference type="EMBL" id="MBC2652613.1"/>
    </source>
</evidence>
<feature type="transmembrane region" description="Helical" evidence="1">
    <location>
        <begin position="132"/>
        <end position="156"/>
    </location>
</feature>
<proteinExistence type="predicted"/>
<keyword evidence="4" id="KW-1185">Reference proteome</keyword>
<name>A0A7X1F8Y6_9SPHN</name>
<evidence type="ECO:0000259" key="2">
    <source>
        <dbReference type="Pfam" id="PF04982"/>
    </source>
</evidence>
<feature type="transmembrane region" description="Helical" evidence="1">
    <location>
        <begin position="76"/>
        <end position="95"/>
    </location>
</feature>
<protein>
    <submittedName>
        <fullName evidence="3">HPP family protein</fullName>
    </submittedName>
</protein>
<sequence length="216" mass="22030">MPYRLLVHPLARAASRATGRLGYLRGALGGALGIALALLAARLLPPGWQGALLVAPVGASAVLVLALPASPLAQPWPVLGGSLLAMLVGLLVHGLVPAPALAAPLALGLALVAMSLARCLHPPGGACALIGALGHPAMLPLLAVNLAGLLVAGWLWNNATGHRYPHRAAPAPVGPARYSPADLDAVLEEWDEVLDVSREDLDALFRAVEARVLGRG</sequence>